<dbReference type="Pfam" id="PF24779">
    <property type="entry name" value="UTP23_sensor"/>
    <property type="match status" value="1"/>
</dbReference>
<dbReference type="PANTHER" id="PTHR12416">
    <property type="entry name" value="RRNA-PROCESSING PROTEIN UTP23 HOMOLOG"/>
    <property type="match status" value="1"/>
</dbReference>
<reference evidence="5" key="1">
    <citation type="submission" date="2017-02" db="EMBL/GenBank/DDBJ databases">
        <authorList>
            <person name="Tafer H."/>
            <person name="Lopandic K."/>
        </authorList>
    </citation>
    <scope>NUCLEOTIDE SEQUENCE [LARGE SCALE GENOMIC DNA]</scope>
    <source>
        <strain evidence="5">CBS 366.77</strain>
    </source>
</reference>
<name>A0A3A2ZSB8_9EURO</name>
<feature type="compositionally biased region" description="Basic residues" evidence="2">
    <location>
        <begin position="296"/>
        <end position="307"/>
    </location>
</feature>
<dbReference type="OrthoDB" id="25675at2759"/>
<dbReference type="Proteomes" id="UP000266188">
    <property type="component" value="Unassembled WGS sequence"/>
</dbReference>
<gene>
    <name evidence="4" type="ORF">PHISCL_05470</name>
</gene>
<evidence type="ECO:0000313" key="4">
    <source>
        <dbReference type="EMBL" id="RJE22184.1"/>
    </source>
</evidence>
<organism evidence="4 5">
    <name type="scientific">Aspergillus sclerotialis</name>
    <dbReference type="NCBI Taxonomy" id="2070753"/>
    <lineage>
        <taxon>Eukaryota</taxon>
        <taxon>Fungi</taxon>
        <taxon>Dikarya</taxon>
        <taxon>Ascomycota</taxon>
        <taxon>Pezizomycotina</taxon>
        <taxon>Eurotiomycetes</taxon>
        <taxon>Eurotiomycetidae</taxon>
        <taxon>Eurotiales</taxon>
        <taxon>Aspergillaceae</taxon>
        <taxon>Aspergillus</taxon>
        <taxon>Aspergillus subgen. Polypaecilum</taxon>
    </lineage>
</organism>
<feature type="domain" description="UTP23 sensor motif region" evidence="3">
    <location>
        <begin position="240"/>
        <end position="256"/>
    </location>
</feature>
<accession>A0A3A2ZSB8</accession>
<dbReference type="Gene3D" id="3.40.50.1010">
    <property type="entry name" value="5'-nuclease"/>
    <property type="match status" value="1"/>
</dbReference>
<feature type="region of interest" description="Disordered" evidence="2">
    <location>
        <begin position="218"/>
        <end position="328"/>
    </location>
</feature>
<dbReference type="STRING" id="2070753.A0A3A2ZSB8"/>
<evidence type="ECO:0000313" key="5">
    <source>
        <dbReference type="Proteomes" id="UP000266188"/>
    </source>
</evidence>
<evidence type="ECO:0000256" key="1">
    <source>
        <dbReference type="ARBA" id="ARBA00023242"/>
    </source>
</evidence>
<keyword evidence="5" id="KW-1185">Reference proteome</keyword>
<evidence type="ECO:0000256" key="2">
    <source>
        <dbReference type="SAM" id="MobiDB-lite"/>
    </source>
</evidence>
<proteinExistence type="predicted"/>
<dbReference type="AlphaFoldDB" id="A0A3A2ZSB8"/>
<dbReference type="InterPro" id="IPR057776">
    <property type="entry name" value="UTP23_sensor"/>
</dbReference>
<protein>
    <submittedName>
        <fullName evidence="4">rRNA processing protein</fullName>
    </submittedName>
</protein>
<feature type="region of interest" description="Disordered" evidence="2">
    <location>
        <begin position="137"/>
        <end position="161"/>
    </location>
</feature>
<dbReference type="EMBL" id="MVGC01000181">
    <property type="protein sequence ID" value="RJE22184.1"/>
    <property type="molecule type" value="Genomic_DNA"/>
</dbReference>
<feature type="compositionally biased region" description="Basic and acidic residues" evidence="2">
    <location>
        <begin position="284"/>
        <end position="295"/>
    </location>
</feature>
<dbReference type="GO" id="GO:0032040">
    <property type="term" value="C:small-subunit processome"/>
    <property type="evidence" value="ECO:0007669"/>
    <property type="project" value="InterPro"/>
</dbReference>
<sequence length="328" mass="35984">MRAKRSKKYRKLMHQYELAFGFREPYQVLVDSNFLRAVHSFKMDLVPALERTLQGKVKPLLTKCSLAAVMASQPINPKTNAPFRPVHLPPPTTLPLRHCSHNEDSTPIDEQSCLLSLFSPSPDAKKNKEHYILATADPPSPEKVVASTTDPKKRKREASEAEEAIRRAKSLRMSARAVPGVPIVYVKRSVMILEPMSNPSEDVREGVERGKFRVGIEGDPALAKKRKRGADDEGKKKGGVKKAKGPNPLSVKKPKKRVEAGASGQSKQADKKKSDGAEGGGAEVSEKQEDGDAAPKPKRKRRHHKSAKREGGDEGAGQDEPPAAESMD</sequence>
<dbReference type="FunFam" id="3.40.50.1010:FF:000062">
    <property type="entry name" value="rRNA processing protein, putative"/>
    <property type="match status" value="1"/>
</dbReference>
<comment type="caution">
    <text evidence="4">The sequence shown here is derived from an EMBL/GenBank/DDBJ whole genome shotgun (WGS) entry which is preliminary data.</text>
</comment>
<keyword evidence="1" id="KW-0539">Nucleus</keyword>
<evidence type="ECO:0000259" key="3">
    <source>
        <dbReference type="Pfam" id="PF24779"/>
    </source>
</evidence>
<dbReference type="Pfam" id="PF04900">
    <property type="entry name" value="Fcf1"/>
    <property type="match status" value="1"/>
</dbReference>
<dbReference type="InterPro" id="IPR006984">
    <property type="entry name" value="Fcf1/UTP23"/>
</dbReference>